<feature type="compositionally biased region" description="Polar residues" evidence="1">
    <location>
        <begin position="98"/>
        <end position="118"/>
    </location>
</feature>
<feature type="compositionally biased region" description="Polar residues" evidence="1">
    <location>
        <begin position="71"/>
        <end position="91"/>
    </location>
</feature>
<evidence type="ECO:0000256" key="1">
    <source>
        <dbReference type="SAM" id="MobiDB-lite"/>
    </source>
</evidence>
<reference evidence="2" key="1">
    <citation type="submission" date="2024-02" db="EMBL/GenBank/DDBJ databases">
        <title>Genome sequences of strain Gemmobacter sp. JM10B15.</title>
        <authorList>
            <person name="Zhang M."/>
        </authorList>
    </citation>
    <scope>NUCLEOTIDE SEQUENCE</scope>
    <source>
        <strain evidence="2">JM10B15</strain>
    </source>
</reference>
<dbReference type="EMBL" id="JBALHR010000001">
    <property type="protein sequence ID" value="MEH7826822.1"/>
    <property type="molecule type" value="Genomic_DNA"/>
</dbReference>
<protein>
    <recommendedName>
        <fullName evidence="4">Excisionase family DNA binding protein</fullName>
    </recommendedName>
</protein>
<organism evidence="2 3">
    <name type="scientific">Gemmobacter denitrificans</name>
    <dbReference type="NCBI Taxonomy" id="3123040"/>
    <lineage>
        <taxon>Bacteria</taxon>
        <taxon>Pseudomonadati</taxon>
        <taxon>Pseudomonadota</taxon>
        <taxon>Alphaproteobacteria</taxon>
        <taxon>Rhodobacterales</taxon>
        <taxon>Paracoccaceae</taxon>
        <taxon>Gemmobacter</taxon>
    </lineage>
</organism>
<sequence length="131" mass="13907">MARFFGGGRIAGSGGLTMGVLLTIAEAATLIGVPKASLRTAAERHGFLIRMGRAIRIDPDQLPELLRKCQNTPKAPASTGTNRVENGSSATLDAKKLQQAQQTVQKLRNSLRNTSQAATGAKKGREIRLPS</sequence>
<accession>A0ABU8BRE6</accession>
<feature type="region of interest" description="Disordered" evidence="1">
    <location>
        <begin position="71"/>
        <end position="131"/>
    </location>
</feature>
<evidence type="ECO:0000313" key="3">
    <source>
        <dbReference type="Proteomes" id="UP001431963"/>
    </source>
</evidence>
<name>A0ABU8BRE6_9RHOB</name>
<keyword evidence="3" id="KW-1185">Reference proteome</keyword>
<dbReference type="Proteomes" id="UP001431963">
    <property type="component" value="Unassembled WGS sequence"/>
</dbReference>
<proteinExistence type="predicted"/>
<dbReference type="RefSeq" id="WP_335418500.1">
    <property type="nucleotide sequence ID" value="NZ_JBALHR010000001.1"/>
</dbReference>
<comment type="caution">
    <text evidence="2">The sequence shown here is derived from an EMBL/GenBank/DDBJ whole genome shotgun (WGS) entry which is preliminary data.</text>
</comment>
<gene>
    <name evidence="2" type="ORF">V6590_01540</name>
</gene>
<evidence type="ECO:0000313" key="2">
    <source>
        <dbReference type="EMBL" id="MEH7826822.1"/>
    </source>
</evidence>
<evidence type="ECO:0008006" key="4">
    <source>
        <dbReference type="Google" id="ProtNLM"/>
    </source>
</evidence>